<evidence type="ECO:0000256" key="4">
    <source>
        <dbReference type="RuleBase" id="RU000561"/>
    </source>
</evidence>
<evidence type="ECO:0000256" key="1">
    <source>
        <dbReference type="ARBA" id="ARBA00007698"/>
    </source>
</evidence>
<reference evidence="6" key="1">
    <citation type="submission" date="2018-08" db="EMBL/GenBank/DDBJ databases">
        <title>Comparative Plastid Genomics of Synurophyceae: Evolutionary Evidence of Lateral Gene Transfer and Inverted Repeat Dynamics.</title>
        <authorList>
            <person name="Kim J.I."/>
            <person name="Shin H."/>
            <person name="Skaloud P."/>
            <person name="Jung J."/>
            <person name="Yoon H.S."/>
            <person name="Archibald J.M."/>
            <person name="Shin W."/>
        </authorList>
    </citation>
    <scope>NUCLEOTIDE SEQUENCE</scope>
    <source>
        <strain evidence="6">CCMP1781</strain>
    </source>
</reference>
<dbReference type="Gene3D" id="1.10.1900.20">
    <property type="entry name" value="Ribosomal protein L20"/>
    <property type="match status" value="1"/>
</dbReference>
<evidence type="ECO:0000313" key="6">
    <source>
        <dbReference type="EMBL" id="AYO28666.1"/>
    </source>
</evidence>
<keyword evidence="2 4" id="KW-0689">Ribosomal protein</keyword>
<dbReference type="GO" id="GO:0006412">
    <property type="term" value="P:translation"/>
    <property type="evidence" value="ECO:0007669"/>
    <property type="project" value="InterPro"/>
</dbReference>
<keyword evidence="3 4" id="KW-0687">Ribonucleoprotein</keyword>
<organism evidence="6">
    <name type="scientific">Neotessella volvocina</name>
    <dbReference type="NCBI Taxonomy" id="52559"/>
    <lineage>
        <taxon>Eukaryota</taxon>
        <taxon>Sar</taxon>
        <taxon>Stramenopiles</taxon>
        <taxon>Ochrophyta</taxon>
        <taxon>Synurophyceae</taxon>
        <taxon>Synurales</taxon>
        <taxon>Neotessellaceae</taxon>
        <taxon>Neotessella</taxon>
    </lineage>
</organism>
<accession>A0A3G2QZU9</accession>
<protein>
    <recommendedName>
        <fullName evidence="5">50S ribosomal protein L20</fullName>
    </recommendedName>
</protein>
<sequence length="119" mass="13721">MVRVKRGNIAVKRRRKYLKMGKGFVGVHSKLAVRAGEQVIQGLNSAYIGRKLKKRTFRKLWIYRINAASRARSNIYSKLIGCLRNINIFLDRKILSLLASIDLSSFNVVERQSRKSPLF</sequence>
<dbReference type="GO" id="GO:0019843">
    <property type="term" value="F:rRNA binding"/>
    <property type="evidence" value="ECO:0007669"/>
    <property type="project" value="UniProtKB-KW"/>
</dbReference>
<dbReference type="CDD" id="cd07026">
    <property type="entry name" value="Ribosomal_L20"/>
    <property type="match status" value="1"/>
</dbReference>
<dbReference type="Pfam" id="PF00453">
    <property type="entry name" value="Ribosomal_L20"/>
    <property type="match status" value="1"/>
</dbReference>
<dbReference type="Gene3D" id="6.10.160.10">
    <property type="match status" value="1"/>
</dbReference>
<dbReference type="GO" id="GO:0005840">
    <property type="term" value="C:ribosome"/>
    <property type="evidence" value="ECO:0007669"/>
    <property type="project" value="UniProtKB-KW"/>
</dbReference>
<dbReference type="PRINTS" id="PR00062">
    <property type="entry name" value="RIBOSOMALL20"/>
</dbReference>
<dbReference type="GO" id="GO:0003735">
    <property type="term" value="F:structural constituent of ribosome"/>
    <property type="evidence" value="ECO:0007669"/>
    <property type="project" value="InterPro"/>
</dbReference>
<dbReference type="EMBL" id="MH795132">
    <property type="protein sequence ID" value="AYO28666.1"/>
    <property type="molecule type" value="Genomic_DNA"/>
</dbReference>
<gene>
    <name evidence="6" type="primary">rpl20</name>
</gene>
<dbReference type="SUPFAM" id="SSF74731">
    <property type="entry name" value="Ribosomal protein L20"/>
    <property type="match status" value="1"/>
</dbReference>
<evidence type="ECO:0000256" key="2">
    <source>
        <dbReference type="ARBA" id="ARBA00022980"/>
    </source>
</evidence>
<comment type="similarity">
    <text evidence="1 4">Belongs to the bacterial ribosomal protein bL20 family.</text>
</comment>
<keyword evidence="6" id="KW-0934">Plastid</keyword>
<dbReference type="NCBIfam" id="TIGR01032">
    <property type="entry name" value="rplT_bact"/>
    <property type="match status" value="1"/>
</dbReference>
<proteinExistence type="inferred from homology"/>
<dbReference type="PANTHER" id="PTHR10986">
    <property type="entry name" value="39S RIBOSOMAL PROTEIN L20"/>
    <property type="match status" value="1"/>
</dbReference>
<name>A0A3G2QZU9_9STRA</name>
<evidence type="ECO:0000256" key="3">
    <source>
        <dbReference type="ARBA" id="ARBA00023274"/>
    </source>
</evidence>
<geneLocation type="plastid" evidence="6"/>
<keyword evidence="5" id="KW-0694">RNA-binding</keyword>
<comment type="function">
    <text evidence="5">Binds directly to 23S ribosomal RNA and is necessary for the in vitro assembly process of the 50S ribosomal subunit. It is not involved in the protein synthesizing functions of that subunit.</text>
</comment>
<dbReference type="InterPro" id="IPR005813">
    <property type="entry name" value="Ribosomal_bL20"/>
</dbReference>
<dbReference type="GO" id="GO:1990904">
    <property type="term" value="C:ribonucleoprotein complex"/>
    <property type="evidence" value="ECO:0007669"/>
    <property type="project" value="UniProtKB-KW"/>
</dbReference>
<dbReference type="AlphaFoldDB" id="A0A3G2QZU9"/>
<dbReference type="InterPro" id="IPR035566">
    <property type="entry name" value="Ribosomal_protein_bL20_C"/>
</dbReference>
<dbReference type="HAMAP" id="MF_00382">
    <property type="entry name" value="Ribosomal_bL20"/>
    <property type="match status" value="1"/>
</dbReference>
<keyword evidence="5" id="KW-0699">rRNA-binding</keyword>
<evidence type="ECO:0000256" key="5">
    <source>
        <dbReference type="RuleBase" id="RU004311"/>
    </source>
</evidence>